<keyword evidence="3 6" id="KW-0227">DNA damage</keyword>
<organism evidence="7 8">
    <name type="scientific">Cereibacter sphaeroides (strain ATCC 17023 / DSM 158 / JCM 6121 / CCUG 31486 / LMG 2827 / NBRC 12203 / NCIMB 8253 / ATH 2.4.1.)</name>
    <name type="common">Rhodobacter sphaeroides</name>
    <dbReference type="NCBI Taxonomy" id="272943"/>
    <lineage>
        <taxon>Bacteria</taxon>
        <taxon>Pseudomonadati</taxon>
        <taxon>Pseudomonadota</taxon>
        <taxon>Alphaproteobacteria</taxon>
        <taxon>Rhodobacterales</taxon>
        <taxon>Paracoccaceae</taxon>
        <taxon>Cereibacter</taxon>
    </lineage>
</organism>
<dbReference type="GO" id="GO:0016787">
    <property type="term" value="F:hydrolase activity"/>
    <property type="evidence" value="ECO:0007669"/>
    <property type="project" value="UniProtKB-KW"/>
</dbReference>
<dbReference type="GO" id="GO:0006298">
    <property type="term" value="P:mismatch repair"/>
    <property type="evidence" value="ECO:0007669"/>
    <property type="project" value="UniProtKB-UniRule"/>
</dbReference>
<dbReference type="EC" id="3.1.-.-" evidence="6"/>
<dbReference type="STRING" id="272943.RSP_3762"/>
<comment type="function">
    <text evidence="6">May nick specific sequences that contain T:G mispairs resulting from m5C-deamination.</text>
</comment>
<dbReference type="REBASE" id="11492">
    <property type="entry name" value="V.RshIP"/>
</dbReference>
<dbReference type="GeneID" id="3721519"/>
<sequence length="142" mass="16247">MADTRSPEQRRQIMRAVGTKNTGPELIVRSLLHAKGYRYRLHARSLPGQPDIVFPARHKAIFVNGCFWHGHDCAKGRLPTSRLDYWGPKIEANVARDRRKLSELEALGWQTLVVWQCELKDIERVGSRLCAFLGPTKTDRQA</sequence>
<dbReference type="GO" id="GO:0004519">
    <property type="term" value="F:endonuclease activity"/>
    <property type="evidence" value="ECO:0007669"/>
    <property type="project" value="UniProtKB-KW"/>
</dbReference>
<dbReference type="Pfam" id="PF03852">
    <property type="entry name" value="Vsr"/>
    <property type="match status" value="1"/>
</dbReference>
<dbReference type="eggNOG" id="COG3727">
    <property type="taxonomic scope" value="Bacteria"/>
</dbReference>
<dbReference type="OrthoDB" id="9801520at2"/>
<evidence type="ECO:0000256" key="6">
    <source>
        <dbReference type="PIRNR" id="PIRNR018267"/>
    </source>
</evidence>
<dbReference type="AlphaFoldDB" id="Q3IVR8"/>
<dbReference type="EnsemblBacteria" id="ABA81366">
    <property type="protein sequence ID" value="ABA81366"/>
    <property type="gene ID" value="RSP_3762"/>
</dbReference>
<gene>
    <name evidence="7" type="ORF">RSP_3762</name>
</gene>
<dbReference type="PIRSF" id="PIRSF018267">
    <property type="entry name" value="VSR_endonuc"/>
    <property type="match status" value="1"/>
</dbReference>
<evidence type="ECO:0000256" key="2">
    <source>
        <dbReference type="ARBA" id="ARBA00022759"/>
    </source>
</evidence>
<evidence type="ECO:0000313" key="7">
    <source>
        <dbReference type="EMBL" id="ABA81366.1"/>
    </source>
</evidence>
<keyword evidence="2 6" id="KW-0255">Endonuclease</keyword>
<dbReference type="NCBIfam" id="TIGR00632">
    <property type="entry name" value="vsr"/>
    <property type="match status" value="1"/>
</dbReference>
<dbReference type="Proteomes" id="UP000002703">
    <property type="component" value="Chromosome 2"/>
</dbReference>
<dbReference type="RefSeq" id="WP_011339592.1">
    <property type="nucleotide sequence ID" value="NC_007494.2"/>
</dbReference>
<protein>
    <recommendedName>
        <fullName evidence="6">Very short patch repair endonuclease</fullName>
        <ecNumber evidence="6">3.1.-.-</ecNumber>
    </recommendedName>
</protein>
<evidence type="ECO:0000256" key="5">
    <source>
        <dbReference type="ARBA" id="ARBA00023204"/>
    </source>
</evidence>
<dbReference type="SUPFAM" id="SSF52980">
    <property type="entry name" value="Restriction endonuclease-like"/>
    <property type="match status" value="1"/>
</dbReference>
<reference evidence="8" key="1">
    <citation type="submission" date="2005-09" db="EMBL/GenBank/DDBJ databases">
        <title>Complete sequence of chromosome 2 of Rhodobacter sphaeroides 2.4.1.</title>
        <authorList>
            <person name="Copeland A."/>
            <person name="Lucas S."/>
            <person name="Lapidus A."/>
            <person name="Barry K."/>
            <person name="Detter J.C."/>
            <person name="Glavina T."/>
            <person name="Hammon N."/>
            <person name="Israni S."/>
            <person name="Pitluck S."/>
            <person name="Richardson P."/>
            <person name="Mackenzie C."/>
            <person name="Choudhary M."/>
            <person name="Larimer F."/>
            <person name="Hauser L.J."/>
            <person name="Land M."/>
            <person name="Donohue T.J."/>
            <person name="Kaplan S."/>
        </authorList>
    </citation>
    <scope>NUCLEOTIDE SEQUENCE [LARGE SCALE GENOMIC DNA]</scope>
    <source>
        <strain evidence="8">ATCC 17023 / DSM 158 / JCM 6121 / CCUG 31486 / LMG 2827 / NBRC 12203 / NCIMB 8253 / ATH 2.4.1.</strain>
    </source>
</reference>
<keyword evidence="1 6" id="KW-0540">Nuclease</keyword>
<name>Q3IVR8_CERS4</name>
<keyword evidence="5 6" id="KW-0234">DNA repair</keyword>
<dbReference type="InterPro" id="IPR011335">
    <property type="entry name" value="Restrct_endonuc-II-like"/>
</dbReference>
<dbReference type="KEGG" id="rsp:RSP_3762"/>
<evidence type="ECO:0000256" key="4">
    <source>
        <dbReference type="ARBA" id="ARBA00022801"/>
    </source>
</evidence>
<dbReference type="InterPro" id="IPR004603">
    <property type="entry name" value="DNA_mismatch_endonuc_vsr"/>
</dbReference>
<evidence type="ECO:0000256" key="1">
    <source>
        <dbReference type="ARBA" id="ARBA00022722"/>
    </source>
</evidence>
<dbReference type="PhylomeDB" id="Q3IVR8"/>
<dbReference type="Gene3D" id="3.40.960.10">
    <property type="entry name" value="VSR Endonuclease"/>
    <property type="match status" value="1"/>
</dbReference>
<accession>Q3IVR8</accession>
<evidence type="ECO:0000256" key="3">
    <source>
        <dbReference type="ARBA" id="ARBA00022763"/>
    </source>
</evidence>
<evidence type="ECO:0000313" key="8">
    <source>
        <dbReference type="Proteomes" id="UP000002703"/>
    </source>
</evidence>
<comment type="similarity">
    <text evidence="6">Belongs to the vsr family.</text>
</comment>
<proteinExistence type="inferred from homology"/>
<dbReference type="CDD" id="cd00221">
    <property type="entry name" value="Vsr"/>
    <property type="match status" value="1"/>
</dbReference>
<keyword evidence="8" id="KW-1185">Reference proteome</keyword>
<keyword evidence="4 6" id="KW-0378">Hydrolase</keyword>
<dbReference type="EMBL" id="CP000144">
    <property type="protein sequence ID" value="ABA81366.1"/>
    <property type="molecule type" value="Genomic_DNA"/>
</dbReference>